<dbReference type="InterPro" id="IPR051911">
    <property type="entry name" value="SDR_oxidoreductase"/>
</dbReference>
<proteinExistence type="inferred from homology"/>
<dbReference type="InterPro" id="IPR002347">
    <property type="entry name" value="SDR_fam"/>
</dbReference>
<dbReference type="Pfam" id="PF00106">
    <property type="entry name" value="adh_short"/>
    <property type="match status" value="1"/>
</dbReference>
<dbReference type="InterPro" id="IPR020904">
    <property type="entry name" value="Sc_DH/Rdtase_CS"/>
</dbReference>
<evidence type="ECO:0000313" key="5">
    <source>
        <dbReference type="Proteomes" id="UP000681414"/>
    </source>
</evidence>
<dbReference type="RefSeq" id="WP_213123532.1">
    <property type="nucleotide sequence ID" value="NZ_JAGYPG010000001.1"/>
</dbReference>
<dbReference type="PRINTS" id="PR00081">
    <property type="entry name" value="GDHRDH"/>
</dbReference>
<name>A0A942YFC3_9BACI</name>
<gene>
    <name evidence="4" type="ORF">KHA97_04555</name>
</gene>
<dbReference type="PANTHER" id="PTHR43976">
    <property type="entry name" value="SHORT CHAIN DEHYDROGENASE"/>
    <property type="match status" value="1"/>
</dbReference>
<evidence type="ECO:0000256" key="2">
    <source>
        <dbReference type="ARBA" id="ARBA00023002"/>
    </source>
</evidence>
<accession>A0A942YFC3</accession>
<keyword evidence="5" id="KW-1185">Reference proteome</keyword>
<dbReference type="PRINTS" id="PR00080">
    <property type="entry name" value="SDRFAMILY"/>
</dbReference>
<organism evidence="4 5">
    <name type="scientific">Lederbergia citri</name>
    <dbReference type="NCBI Taxonomy" id="2833580"/>
    <lineage>
        <taxon>Bacteria</taxon>
        <taxon>Bacillati</taxon>
        <taxon>Bacillota</taxon>
        <taxon>Bacilli</taxon>
        <taxon>Bacillales</taxon>
        <taxon>Bacillaceae</taxon>
        <taxon>Lederbergia</taxon>
    </lineage>
</organism>
<reference evidence="4 5" key="1">
    <citation type="submission" date="2021-05" db="EMBL/GenBank/DDBJ databases">
        <title>Novel Bacillus species.</title>
        <authorList>
            <person name="Liu G."/>
        </authorList>
    </citation>
    <scope>NUCLEOTIDE SEQUENCE [LARGE SCALE GENOMIC DNA]</scope>
    <source>
        <strain evidence="5">FJAT-49780</strain>
    </source>
</reference>
<dbReference type="Gene3D" id="3.40.50.720">
    <property type="entry name" value="NAD(P)-binding Rossmann-like Domain"/>
    <property type="match status" value="1"/>
</dbReference>
<dbReference type="NCBIfam" id="NF005372">
    <property type="entry name" value="PRK06914.1"/>
    <property type="match status" value="1"/>
</dbReference>
<dbReference type="PROSITE" id="PS00061">
    <property type="entry name" value="ADH_SHORT"/>
    <property type="match status" value="1"/>
</dbReference>
<dbReference type="CDD" id="cd05374">
    <property type="entry name" value="17beta-HSD-like_SDR_c"/>
    <property type="match status" value="1"/>
</dbReference>
<keyword evidence="2" id="KW-0560">Oxidoreductase</keyword>
<comment type="similarity">
    <text evidence="1 3">Belongs to the short-chain dehydrogenases/reductases (SDR) family.</text>
</comment>
<evidence type="ECO:0000256" key="1">
    <source>
        <dbReference type="ARBA" id="ARBA00006484"/>
    </source>
</evidence>
<evidence type="ECO:0000256" key="3">
    <source>
        <dbReference type="RuleBase" id="RU000363"/>
    </source>
</evidence>
<dbReference type="AlphaFoldDB" id="A0A942YFC3"/>
<dbReference type="SUPFAM" id="SSF51735">
    <property type="entry name" value="NAD(P)-binding Rossmann-fold domains"/>
    <property type="match status" value="1"/>
</dbReference>
<protein>
    <submittedName>
        <fullName evidence="4">SDR family oxidoreductase</fullName>
    </submittedName>
</protein>
<evidence type="ECO:0000313" key="4">
    <source>
        <dbReference type="EMBL" id="MBS4194342.1"/>
    </source>
</evidence>
<dbReference type="GO" id="GO:0016491">
    <property type="term" value="F:oxidoreductase activity"/>
    <property type="evidence" value="ECO:0007669"/>
    <property type="project" value="UniProtKB-KW"/>
</dbReference>
<sequence>MDKTVVITGASSGFGLLATLELARNDFSVIATMRDLRNKDTIIRLCKQDSILSKITFMQLDVTNKESIEQFSNQLTRLPSVDILINNAGFALGGFCEETAISEYEKQFQTNFFGLIKVTQAVLPYMRKQRSGKIINLSSISGKIGFPGLSPYVASKHALEGWSECLRLEVKPFGIDVALIEPGSFSTNIWTKGKKIAEKSTVVTSPYSSYMEAIEKELESGKSNHCDPREVANLIVNLCSKKEITKLRYPIGKGVKLSLFLKNLIPWKVWENIFHKRLRV</sequence>
<dbReference type="PANTHER" id="PTHR43976:SF16">
    <property type="entry name" value="SHORT-CHAIN DEHYDROGENASE_REDUCTASE FAMILY PROTEIN"/>
    <property type="match status" value="1"/>
</dbReference>
<dbReference type="InterPro" id="IPR036291">
    <property type="entry name" value="NAD(P)-bd_dom_sf"/>
</dbReference>
<dbReference type="EMBL" id="JAGYPG010000001">
    <property type="protein sequence ID" value="MBS4194342.1"/>
    <property type="molecule type" value="Genomic_DNA"/>
</dbReference>
<comment type="caution">
    <text evidence="4">The sequence shown here is derived from an EMBL/GenBank/DDBJ whole genome shotgun (WGS) entry which is preliminary data.</text>
</comment>
<dbReference type="Proteomes" id="UP000681414">
    <property type="component" value="Unassembled WGS sequence"/>
</dbReference>